<dbReference type="InterPro" id="IPR027417">
    <property type="entry name" value="P-loop_NTPase"/>
</dbReference>
<protein>
    <submittedName>
        <fullName evidence="1">Stf0 sulfotransferase</fullName>
    </submittedName>
</protein>
<sequence length="219" mass="25473">MVLDYLRSIPNVSMAHEFLNPVFYYGFRPRKNSKESLLLHVRRSINCLPGEHCGCKILIGQFPLHDISLAEFDAALPEPRYLLLYRRDVFRQFVSLKIAHQTKQYLANASEKLRTTDVEVDMDELEDLYQLNATEYRSALDTTGINQRCLPFAYEDMVADPQRLFDSELFPFLDIESARVSTGLVKQSNRPIEESVRNFREIECKLSKYRNFDPVLSPV</sequence>
<keyword evidence="2" id="KW-1185">Reference proteome</keyword>
<comment type="caution">
    <text evidence="1">The sequence shown here is derived from an EMBL/GenBank/DDBJ whole genome shotgun (WGS) entry which is preliminary data.</text>
</comment>
<proteinExistence type="predicted"/>
<dbReference type="SUPFAM" id="SSF52540">
    <property type="entry name" value="P-loop containing nucleoside triphosphate hydrolases"/>
    <property type="match status" value="1"/>
</dbReference>
<gene>
    <name evidence="1" type="ORF">CA54_53530</name>
</gene>
<dbReference type="Proteomes" id="UP000320735">
    <property type="component" value="Unassembled WGS sequence"/>
</dbReference>
<keyword evidence="1" id="KW-0808">Transferase</keyword>
<reference evidence="1 2" key="1">
    <citation type="submission" date="2019-02" db="EMBL/GenBank/DDBJ databases">
        <title>Deep-cultivation of Planctomycetes and their phenomic and genomic characterization uncovers novel biology.</title>
        <authorList>
            <person name="Wiegand S."/>
            <person name="Jogler M."/>
            <person name="Boedeker C."/>
            <person name="Pinto D."/>
            <person name="Vollmers J."/>
            <person name="Rivas-Marin E."/>
            <person name="Kohn T."/>
            <person name="Peeters S.H."/>
            <person name="Heuer A."/>
            <person name="Rast P."/>
            <person name="Oberbeckmann S."/>
            <person name="Bunk B."/>
            <person name="Jeske O."/>
            <person name="Meyerdierks A."/>
            <person name="Storesund J.E."/>
            <person name="Kallscheuer N."/>
            <person name="Luecker S."/>
            <person name="Lage O.M."/>
            <person name="Pohl T."/>
            <person name="Merkel B.J."/>
            <person name="Hornburger P."/>
            <person name="Mueller R.-W."/>
            <person name="Bruemmer F."/>
            <person name="Labrenz M."/>
            <person name="Spormann A.M."/>
            <person name="Op Den Camp H."/>
            <person name="Overmann J."/>
            <person name="Amann R."/>
            <person name="Jetten M.S.M."/>
            <person name="Mascher T."/>
            <person name="Medema M.H."/>
            <person name="Devos D.P."/>
            <person name="Kaster A.-K."/>
            <person name="Ovreas L."/>
            <person name="Rohde M."/>
            <person name="Galperin M.Y."/>
            <person name="Jogler C."/>
        </authorList>
    </citation>
    <scope>NUCLEOTIDE SEQUENCE [LARGE SCALE GENOMIC DNA]</scope>
    <source>
        <strain evidence="1 2">CA54</strain>
    </source>
</reference>
<dbReference type="EMBL" id="SJPP01000003">
    <property type="protein sequence ID" value="TWU06949.1"/>
    <property type="molecule type" value="Genomic_DNA"/>
</dbReference>
<dbReference type="GO" id="GO:0016740">
    <property type="term" value="F:transferase activity"/>
    <property type="evidence" value="ECO:0007669"/>
    <property type="project" value="UniProtKB-KW"/>
</dbReference>
<dbReference type="Gene3D" id="3.40.50.300">
    <property type="entry name" value="P-loop containing nucleotide triphosphate hydrolases"/>
    <property type="match status" value="1"/>
</dbReference>
<organism evidence="1 2">
    <name type="scientific">Symmachiella macrocystis</name>
    <dbReference type="NCBI Taxonomy" id="2527985"/>
    <lineage>
        <taxon>Bacteria</taxon>
        <taxon>Pseudomonadati</taxon>
        <taxon>Planctomycetota</taxon>
        <taxon>Planctomycetia</taxon>
        <taxon>Planctomycetales</taxon>
        <taxon>Planctomycetaceae</taxon>
        <taxon>Symmachiella</taxon>
    </lineage>
</organism>
<evidence type="ECO:0000313" key="2">
    <source>
        <dbReference type="Proteomes" id="UP000320735"/>
    </source>
</evidence>
<accession>A0A5C6B6J3</accession>
<name>A0A5C6B6J3_9PLAN</name>
<evidence type="ECO:0000313" key="1">
    <source>
        <dbReference type="EMBL" id="TWU06949.1"/>
    </source>
</evidence>
<dbReference type="AlphaFoldDB" id="A0A5C6B6J3"/>